<dbReference type="AlphaFoldDB" id="A0A0A8Z6T2"/>
<reference evidence="2" key="1">
    <citation type="submission" date="2014-09" db="EMBL/GenBank/DDBJ databases">
        <authorList>
            <person name="Magalhaes I.L.F."/>
            <person name="Oliveira U."/>
            <person name="Santos F.R."/>
            <person name="Vidigal T.H.D.A."/>
            <person name="Brescovit A.D."/>
            <person name="Santos A.J."/>
        </authorList>
    </citation>
    <scope>NUCLEOTIDE SEQUENCE</scope>
    <source>
        <tissue evidence="2">Shoot tissue taken approximately 20 cm above the soil surface</tissue>
    </source>
</reference>
<reference evidence="2" key="2">
    <citation type="journal article" date="2015" name="Data Brief">
        <title>Shoot transcriptome of the giant reed, Arundo donax.</title>
        <authorList>
            <person name="Barrero R.A."/>
            <person name="Guerrero F.D."/>
            <person name="Moolhuijzen P."/>
            <person name="Goolsby J.A."/>
            <person name="Tidwell J."/>
            <person name="Bellgard S.E."/>
            <person name="Bellgard M.I."/>
        </authorList>
    </citation>
    <scope>NUCLEOTIDE SEQUENCE</scope>
    <source>
        <tissue evidence="2">Shoot tissue taken approximately 20 cm above the soil surface</tissue>
    </source>
</reference>
<dbReference type="EMBL" id="GBRH01265420">
    <property type="protein sequence ID" value="JAD32475.1"/>
    <property type="molecule type" value="Transcribed_RNA"/>
</dbReference>
<organism evidence="2">
    <name type="scientific">Arundo donax</name>
    <name type="common">Giant reed</name>
    <name type="synonym">Donax arundinaceus</name>
    <dbReference type="NCBI Taxonomy" id="35708"/>
    <lineage>
        <taxon>Eukaryota</taxon>
        <taxon>Viridiplantae</taxon>
        <taxon>Streptophyta</taxon>
        <taxon>Embryophyta</taxon>
        <taxon>Tracheophyta</taxon>
        <taxon>Spermatophyta</taxon>
        <taxon>Magnoliopsida</taxon>
        <taxon>Liliopsida</taxon>
        <taxon>Poales</taxon>
        <taxon>Poaceae</taxon>
        <taxon>PACMAD clade</taxon>
        <taxon>Arundinoideae</taxon>
        <taxon>Arundineae</taxon>
        <taxon>Arundo</taxon>
    </lineage>
</organism>
<sequence length="25" mass="2526">MTTGSKIAAPAAMAAHGSSPRSLRR</sequence>
<accession>A0A0A8Z6T2</accession>
<protein>
    <submittedName>
        <fullName evidence="2">Uncharacterized protein</fullName>
    </submittedName>
</protein>
<name>A0A0A8Z6T2_ARUDO</name>
<feature type="region of interest" description="Disordered" evidence="1">
    <location>
        <begin position="1"/>
        <end position="25"/>
    </location>
</feature>
<proteinExistence type="predicted"/>
<evidence type="ECO:0000313" key="2">
    <source>
        <dbReference type="EMBL" id="JAD32475.1"/>
    </source>
</evidence>
<evidence type="ECO:0000256" key="1">
    <source>
        <dbReference type="SAM" id="MobiDB-lite"/>
    </source>
</evidence>